<gene>
    <name evidence="2" type="primary">NTN4_1</name>
    <name evidence="2" type="ORF">EYF80_053506</name>
</gene>
<dbReference type="Gene3D" id="2.60.120.260">
    <property type="entry name" value="Galactose-binding domain-like"/>
    <property type="match status" value="1"/>
</dbReference>
<protein>
    <submittedName>
        <fullName evidence="2">Netrin-4</fullName>
    </submittedName>
</protein>
<evidence type="ECO:0000256" key="1">
    <source>
        <dbReference type="SAM" id="Phobius"/>
    </source>
</evidence>
<dbReference type="AlphaFoldDB" id="A0A4Z2F5J4"/>
<evidence type="ECO:0000313" key="3">
    <source>
        <dbReference type="Proteomes" id="UP000314294"/>
    </source>
</evidence>
<keyword evidence="3" id="KW-1185">Reference proteome</keyword>
<organism evidence="2 3">
    <name type="scientific">Liparis tanakae</name>
    <name type="common">Tanaka's snailfish</name>
    <dbReference type="NCBI Taxonomy" id="230148"/>
    <lineage>
        <taxon>Eukaryota</taxon>
        <taxon>Metazoa</taxon>
        <taxon>Chordata</taxon>
        <taxon>Craniata</taxon>
        <taxon>Vertebrata</taxon>
        <taxon>Euteleostomi</taxon>
        <taxon>Actinopterygii</taxon>
        <taxon>Neopterygii</taxon>
        <taxon>Teleostei</taxon>
        <taxon>Neoteleostei</taxon>
        <taxon>Acanthomorphata</taxon>
        <taxon>Eupercaria</taxon>
        <taxon>Perciformes</taxon>
        <taxon>Cottioidei</taxon>
        <taxon>Cottales</taxon>
        <taxon>Liparidae</taxon>
        <taxon>Liparis</taxon>
    </lineage>
</organism>
<keyword evidence="1" id="KW-1133">Transmembrane helix</keyword>
<sequence length="129" mass="14933">METIVPENNPSNPSPSGRNGRLPFFCGPFRNRLLLSPRQPCPCQAKDLAAATREAPPTRHFAVYDLVVKGSCLCNGHAEQCVPAPRYRPVRDRTNHVVRRFYCERQKRKAFILLFLSRFSHFFWIFITK</sequence>
<dbReference type="OrthoDB" id="9855268at2759"/>
<keyword evidence="1" id="KW-0472">Membrane</keyword>
<evidence type="ECO:0000313" key="2">
    <source>
        <dbReference type="EMBL" id="TNN36338.1"/>
    </source>
</evidence>
<keyword evidence="1" id="KW-0812">Transmembrane</keyword>
<dbReference type="Proteomes" id="UP000314294">
    <property type="component" value="Unassembled WGS sequence"/>
</dbReference>
<accession>A0A4Z2F5J4</accession>
<feature type="transmembrane region" description="Helical" evidence="1">
    <location>
        <begin position="110"/>
        <end position="127"/>
    </location>
</feature>
<dbReference type="EMBL" id="SRLO01001631">
    <property type="protein sequence ID" value="TNN36338.1"/>
    <property type="molecule type" value="Genomic_DNA"/>
</dbReference>
<proteinExistence type="predicted"/>
<name>A0A4Z2F5J4_9TELE</name>
<comment type="caution">
    <text evidence="2">The sequence shown here is derived from an EMBL/GenBank/DDBJ whole genome shotgun (WGS) entry which is preliminary data.</text>
</comment>
<reference evidence="2 3" key="1">
    <citation type="submission" date="2019-03" db="EMBL/GenBank/DDBJ databases">
        <title>First draft genome of Liparis tanakae, snailfish: a comprehensive survey of snailfish specific genes.</title>
        <authorList>
            <person name="Kim W."/>
            <person name="Song I."/>
            <person name="Jeong J.-H."/>
            <person name="Kim D."/>
            <person name="Kim S."/>
            <person name="Ryu S."/>
            <person name="Song J.Y."/>
            <person name="Lee S.K."/>
        </authorList>
    </citation>
    <scope>NUCLEOTIDE SEQUENCE [LARGE SCALE GENOMIC DNA]</scope>
    <source>
        <tissue evidence="2">Muscle</tissue>
    </source>
</reference>